<dbReference type="InterPro" id="IPR036509">
    <property type="entry name" value="Met_Sox_Rdtase_MsrA_sf"/>
</dbReference>
<dbReference type="Gene3D" id="3.30.1060.10">
    <property type="entry name" value="Peptide methionine sulphoxide reductase MsrA"/>
    <property type="match status" value="1"/>
</dbReference>
<dbReference type="HAMAP" id="MF_01401">
    <property type="entry name" value="MsrA"/>
    <property type="match status" value="1"/>
</dbReference>
<comment type="function">
    <text evidence="4">Has an important function as a repair enzyme for proteins that have been inactivated by oxidation. Catalyzes the reversible oxidation-reduction of methionine sulfoxide in proteins to methionine.</text>
</comment>
<dbReference type="Pfam" id="PF01625">
    <property type="entry name" value="PMSR"/>
    <property type="match status" value="1"/>
</dbReference>
<dbReference type="PROSITE" id="PS51257">
    <property type="entry name" value="PROKAR_LIPOPROTEIN"/>
    <property type="match status" value="1"/>
</dbReference>
<reference evidence="6" key="1">
    <citation type="journal article" date="2014" name="Int. J. Syst. Evol. Microbiol.">
        <title>Complete genome sequence of Corynebacterium casei LMG S-19264T (=DSM 44701T), isolated from a smear-ripened cheese.</title>
        <authorList>
            <consortium name="US DOE Joint Genome Institute (JGI-PGF)"/>
            <person name="Walter F."/>
            <person name="Albersmeier A."/>
            <person name="Kalinowski J."/>
            <person name="Ruckert C."/>
        </authorList>
    </citation>
    <scope>NUCLEOTIDE SEQUENCE</scope>
    <source>
        <strain evidence="6">CGMCC 1.15343</strain>
    </source>
</reference>
<comment type="catalytic activity">
    <reaction evidence="3 4">
        <text>[thioredoxin]-disulfide + L-methionine + H2O = L-methionine (S)-S-oxide + [thioredoxin]-dithiol</text>
        <dbReference type="Rhea" id="RHEA:19993"/>
        <dbReference type="Rhea" id="RHEA-COMP:10698"/>
        <dbReference type="Rhea" id="RHEA-COMP:10700"/>
        <dbReference type="ChEBI" id="CHEBI:15377"/>
        <dbReference type="ChEBI" id="CHEBI:29950"/>
        <dbReference type="ChEBI" id="CHEBI:50058"/>
        <dbReference type="ChEBI" id="CHEBI:57844"/>
        <dbReference type="ChEBI" id="CHEBI:58772"/>
        <dbReference type="EC" id="1.8.4.11"/>
    </reaction>
</comment>
<dbReference type="Proteomes" id="UP000651668">
    <property type="component" value="Unassembled WGS sequence"/>
</dbReference>
<feature type="domain" description="Peptide methionine sulphoxide reductase MsrA" evidence="5">
    <location>
        <begin position="49"/>
        <end position="196"/>
    </location>
</feature>
<keyword evidence="7" id="KW-1185">Reference proteome</keyword>
<evidence type="ECO:0000256" key="2">
    <source>
        <dbReference type="ARBA" id="ARBA00047806"/>
    </source>
</evidence>
<evidence type="ECO:0000256" key="3">
    <source>
        <dbReference type="ARBA" id="ARBA00048782"/>
    </source>
</evidence>
<reference evidence="6" key="2">
    <citation type="submission" date="2020-09" db="EMBL/GenBank/DDBJ databases">
        <authorList>
            <person name="Sun Q."/>
            <person name="Zhou Y."/>
        </authorList>
    </citation>
    <scope>NUCLEOTIDE SEQUENCE</scope>
    <source>
        <strain evidence="6">CGMCC 1.15343</strain>
    </source>
</reference>
<evidence type="ECO:0000256" key="1">
    <source>
        <dbReference type="ARBA" id="ARBA00023002"/>
    </source>
</evidence>
<evidence type="ECO:0000313" key="6">
    <source>
        <dbReference type="EMBL" id="GGC52486.1"/>
    </source>
</evidence>
<comment type="similarity">
    <text evidence="4">Belongs to the MsrA Met sulfoxide reductase family.</text>
</comment>
<comment type="caution">
    <text evidence="6">The sequence shown here is derived from an EMBL/GenBank/DDBJ whole genome shotgun (WGS) entry which is preliminary data.</text>
</comment>
<dbReference type="AlphaFoldDB" id="A0A916TYH6"/>
<comment type="catalytic activity">
    <reaction evidence="2 4">
        <text>L-methionyl-[protein] + [thioredoxin]-disulfide + H2O = L-methionyl-(S)-S-oxide-[protein] + [thioredoxin]-dithiol</text>
        <dbReference type="Rhea" id="RHEA:14217"/>
        <dbReference type="Rhea" id="RHEA-COMP:10698"/>
        <dbReference type="Rhea" id="RHEA-COMP:10700"/>
        <dbReference type="Rhea" id="RHEA-COMP:12313"/>
        <dbReference type="Rhea" id="RHEA-COMP:12315"/>
        <dbReference type="ChEBI" id="CHEBI:15377"/>
        <dbReference type="ChEBI" id="CHEBI:16044"/>
        <dbReference type="ChEBI" id="CHEBI:29950"/>
        <dbReference type="ChEBI" id="CHEBI:44120"/>
        <dbReference type="ChEBI" id="CHEBI:50058"/>
        <dbReference type="EC" id="1.8.4.11"/>
    </reaction>
</comment>
<accession>A0A916TYH6</accession>
<sequence length="225" mass="25404">MLSTKYIYFVYCLLLSGLLAGCSKTKLQDIQDSNGFAVLPAPAADERVAIFAGGCFWATQECFIQLKGVHKVISGYAGGETADPDYNTVLSGTTGHAEAVQIYYDPKVISFAQLTQAFFYAHDPTQLNRQGPDVGTDYRSIAFYRNNGEYRELVKAMDALQQSGVYKGIPVTELREIKTFYPAEIEHQDYYKRNGWDLYIRKVSKPKVLKVQKAMSQWIKNDYVE</sequence>
<dbReference type="PANTHER" id="PTHR43774:SF1">
    <property type="entry name" value="PEPTIDE METHIONINE SULFOXIDE REDUCTASE MSRA 2"/>
    <property type="match status" value="1"/>
</dbReference>
<evidence type="ECO:0000259" key="5">
    <source>
        <dbReference type="Pfam" id="PF01625"/>
    </source>
</evidence>
<proteinExistence type="inferred from homology"/>
<dbReference type="PANTHER" id="PTHR43774">
    <property type="entry name" value="PEPTIDE METHIONINE SULFOXIDE REDUCTASE"/>
    <property type="match status" value="1"/>
</dbReference>
<organism evidence="6 7">
    <name type="scientific">Pedobacter quisquiliarum</name>
    <dbReference type="NCBI Taxonomy" id="1834438"/>
    <lineage>
        <taxon>Bacteria</taxon>
        <taxon>Pseudomonadati</taxon>
        <taxon>Bacteroidota</taxon>
        <taxon>Sphingobacteriia</taxon>
        <taxon>Sphingobacteriales</taxon>
        <taxon>Sphingobacteriaceae</taxon>
        <taxon>Pedobacter</taxon>
    </lineage>
</organism>
<name>A0A916TYH6_9SPHI</name>
<evidence type="ECO:0000313" key="7">
    <source>
        <dbReference type="Proteomes" id="UP000651668"/>
    </source>
</evidence>
<keyword evidence="1 4" id="KW-0560">Oxidoreductase</keyword>
<evidence type="ECO:0000256" key="4">
    <source>
        <dbReference type="HAMAP-Rule" id="MF_01401"/>
    </source>
</evidence>
<dbReference type="EMBL" id="BMIL01000001">
    <property type="protein sequence ID" value="GGC52486.1"/>
    <property type="molecule type" value="Genomic_DNA"/>
</dbReference>
<dbReference type="EC" id="1.8.4.11" evidence="4"/>
<dbReference type="InterPro" id="IPR002569">
    <property type="entry name" value="Met_Sox_Rdtase_MsrA_dom"/>
</dbReference>
<dbReference type="SUPFAM" id="SSF55068">
    <property type="entry name" value="Peptide methionine sulfoxide reductase"/>
    <property type="match status" value="1"/>
</dbReference>
<dbReference type="GO" id="GO:0008113">
    <property type="term" value="F:peptide-methionine (S)-S-oxide reductase activity"/>
    <property type="evidence" value="ECO:0007669"/>
    <property type="project" value="UniProtKB-UniRule"/>
</dbReference>
<dbReference type="NCBIfam" id="TIGR00401">
    <property type="entry name" value="msrA"/>
    <property type="match status" value="1"/>
</dbReference>
<feature type="active site" evidence="4">
    <location>
        <position position="55"/>
    </location>
</feature>
<gene>
    <name evidence="4 6" type="primary">msrA</name>
    <name evidence="6" type="ORF">GCM10011387_02500</name>
</gene>
<protein>
    <recommendedName>
        <fullName evidence="4">Peptide methionine sulfoxide reductase MsrA</fullName>
        <shortName evidence="4">Protein-methionine-S-oxide reductase</shortName>
        <ecNumber evidence="4">1.8.4.11</ecNumber>
    </recommendedName>
    <alternativeName>
        <fullName evidence="4">Peptide-methionine (S)-S-oxide reductase</fullName>
        <shortName evidence="4">Peptide Met(O) reductase</shortName>
    </alternativeName>
</protein>
<dbReference type="RefSeq" id="WP_188625003.1">
    <property type="nucleotide sequence ID" value="NZ_BMIL01000001.1"/>
</dbReference>